<comment type="caution">
    <text evidence="2">The sequence shown here is derived from an EMBL/GenBank/DDBJ whole genome shotgun (WGS) entry which is preliminary data.</text>
</comment>
<reference evidence="2 3" key="1">
    <citation type="submission" date="2024-01" db="EMBL/GenBank/DDBJ databases">
        <title>The complete chloroplast genome sequence of Lithospermum erythrorhizon: insights into the phylogenetic relationship among Boraginaceae species and the maternal lineages of purple gromwells.</title>
        <authorList>
            <person name="Okada T."/>
            <person name="Watanabe K."/>
        </authorList>
    </citation>
    <scope>NUCLEOTIDE SEQUENCE [LARGE SCALE GENOMIC DNA]</scope>
</reference>
<dbReference type="GO" id="GO:0003676">
    <property type="term" value="F:nucleic acid binding"/>
    <property type="evidence" value="ECO:0007669"/>
    <property type="project" value="InterPro"/>
</dbReference>
<evidence type="ECO:0000313" key="3">
    <source>
        <dbReference type="Proteomes" id="UP001454036"/>
    </source>
</evidence>
<protein>
    <recommendedName>
        <fullName evidence="1">Integrase catalytic domain-containing protein</fullName>
    </recommendedName>
</protein>
<evidence type="ECO:0000259" key="1">
    <source>
        <dbReference type="PROSITE" id="PS50994"/>
    </source>
</evidence>
<evidence type="ECO:0000313" key="2">
    <source>
        <dbReference type="EMBL" id="GAA0156212.1"/>
    </source>
</evidence>
<dbReference type="SUPFAM" id="SSF53098">
    <property type="entry name" value="Ribonuclease H-like"/>
    <property type="match status" value="1"/>
</dbReference>
<dbReference type="EMBL" id="BAABME010002810">
    <property type="protein sequence ID" value="GAA0156212.1"/>
    <property type="molecule type" value="Genomic_DNA"/>
</dbReference>
<name>A0AAV3PZ36_LITER</name>
<accession>A0AAV3PZ36</accession>
<proteinExistence type="predicted"/>
<keyword evidence="3" id="KW-1185">Reference proteome</keyword>
<feature type="domain" description="Integrase catalytic" evidence="1">
    <location>
        <begin position="1"/>
        <end position="69"/>
    </location>
</feature>
<dbReference type="AlphaFoldDB" id="A0AAV3PZ36"/>
<sequence length="69" mass="8212">MYQGEFKWVEAALLKKMKKMKGDNIVHFLWKHIITWLGIPRVLVSDNGPQFEGIVLVKFCEKYGIERRF</sequence>
<dbReference type="Gene3D" id="3.30.420.10">
    <property type="entry name" value="Ribonuclease H-like superfamily/Ribonuclease H"/>
    <property type="match status" value="1"/>
</dbReference>
<dbReference type="InterPro" id="IPR012337">
    <property type="entry name" value="RNaseH-like_sf"/>
</dbReference>
<dbReference type="GO" id="GO:0015074">
    <property type="term" value="P:DNA integration"/>
    <property type="evidence" value="ECO:0007669"/>
    <property type="project" value="InterPro"/>
</dbReference>
<gene>
    <name evidence="2" type="ORF">LIER_13756</name>
</gene>
<dbReference type="Proteomes" id="UP001454036">
    <property type="component" value="Unassembled WGS sequence"/>
</dbReference>
<organism evidence="2 3">
    <name type="scientific">Lithospermum erythrorhizon</name>
    <name type="common">Purple gromwell</name>
    <name type="synonym">Lithospermum officinale var. erythrorhizon</name>
    <dbReference type="NCBI Taxonomy" id="34254"/>
    <lineage>
        <taxon>Eukaryota</taxon>
        <taxon>Viridiplantae</taxon>
        <taxon>Streptophyta</taxon>
        <taxon>Embryophyta</taxon>
        <taxon>Tracheophyta</taxon>
        <taxon>Spermatophyta</taxon>
        <taxon>Magnoliopsida</taxon>
        <taxon>eudicotyledons</taxon>
        <taxon>Gunneridae</taxon>
        <taxon>Pentapetalae</taxon>
        <taxon>asterids</taxon>
        <taxon>lamiids</taxon>
        <taxon>Boraginales</taxon>
        <taxon>Boraginaceae</taxon>
        <taxon>Boraginoideae</taxon>
        <taxon>Lithospermeae</taxon>
        <taxon>Lithospermum</taxon>
    </lineage>
</organism>
<dbReference type="PROSITE" id="PS50994">
    <property type="entry name" value="INTEGRASE"/>
    <property type="match status" value="1"/>
</dbReference>
<dbReference type="InterPro" id="IPR001584">
    <property type="entry name" value="Integrase_cat-core"/>
</dbReference>
<dbReference type="InterPro" id="IPR036397">
    <property type="entry name" value="RNaseH_sf"/>
</dbReference>